<comment type="caution">
    <text evidence="3">The sequence shown here is derived from an EMBL/GenBank/DDBJ whole genome shotgun (WGS) entry which is preliminary data.</text>
</comment>
<evidence type="ECO:0000313" key="4">
    <source>
        <dbReference type="Proteomes" id="UP000231070"/>
    </source>
</evidence>
<evidence type="ECO:0000256" key="1">
    <source>
        <dbReference type="SAM" id="MobiDB-lite"/>
    </source>
</evidence>
<feature type="region of interest" description="Disordered" evidence="1">
    <location>
        <begin position="1124"/>
        <end position="1167"/>
    </location>
</feature>
<feature type="transmembrane region" description="Helical" evidence="2">
    <location>
        <begin position="1079"/>
        <end position="1106"/>
    </location>
</feature>
<dbReference type="RefSeq" id="WP_100083319.1">
    <property type="nucleotide sequence ID" value="NZ_NQVN01000034.1"/>
</dbReference>
<organism evidence="3 4">
    <name type="scientific">Pleomorphomonas carboxyditropha</name>
    <dbReference type="NCBI Taxonomy" id="2023338"/>
    <lineage>
        <taxon>Bacteria</taxon>
        <taxon>Pseudomonadati</taxon>
        <taxon>Pseudomonadota</taxon>
        <taxon>Alphaproteobacteria</taxon>
        <taxon>Hyphomicrobiales</taxon>
        <taxon>Pleomorphomonadaceae</taxon>
        <taxon>Pleomorphomonas</taxon>
    </lineage>
</organism>
<keyword evidence="4" id="KW-1185">Reference proteome</keyword>
<dbReference type="Gene3D" id="3.30.70.1430">
    <property type="entry name" value="Multidrug efflux transporter AcrB pore domain"/>
    <property type="match status" value="2"/>
</dbReference>
<sequence length="1167" mass="124393">MNWNFSAWAIRNPVPPILLFVCLIALGLYSFARLPITMMPNIDLPLISVTITDSGSAPSELETQVTKPVEDALAGISGVRHITSTITDGVSTTVVEFNLEVATDRALNDVKDAVAEIRSDLPGTIDEPVSRRIDVEGQAIITYAAASPAMTPEELSWFVDDKVIRDLQAVGGVGRVERMGGVKREIQVQIDPDRLMALGITAAQVNAALKSVNTDLSGGKGEVGGQTQAVRTLASARSLADLAATRLPLGDGRNIRLSDVGKVVDYWAEPKSFARLDGRPAVAFAIYRAKGASDASVSVGVGKVVDQLAKEYPDVSMKRIDDSTVQTYNSFENSMKTLIEGALLAVIVVLLFLRDIRATIISAIALPLSAIPTFFALDVLGFSLNMVSLLGITLVTGILVDDAIVEIENIVRHIRTGKKPYRAAVEAADEIGLAVIAISTTIIAIFSPVSFMGGIPGQYFRQFGLTVALAVFFSLLTARLITPMLAAYFMKTPYTGDGEDGRPVYRGFVRTALRRLIWFVPLGVGAYLGINWLKDHGPLGERSGIFEGVDATVDFLTRSGGEMTALWVAVGVVFLAVFSAWLTRPHPEEHEGGPFVRAYAAFLKVTLWSPKVRLRGHVLSLPVMPVVTIVLCLATFVFAMGHAAKLPTELFEPGDQSRIVTSIELPPGSTLDDTQGVTDGISDRLHAFAEVKSVFVMGGTSPTGTLETRRAAVIVNLVPRADRSLTQKEMEYKVEEVLRGVPDIRFFFVNERGDRQATVGVLGKDGDAVARAAASLENDMRADPMFSNPSALSSFARPEIRVTPRPDIASDLGVSTDALSQTLRVATVGDVDANLAKFTDGDRQIPVRVQLDTAARGNIETLAALKIPTASGTAVPLAAVADIGFGQGPSTIDRYDRSRLVKVGTDMMPGFTSGQGLDRIAALPAVKGFPAGVSIQNTGDAEIQGEIFEAFAVAMISGLTIVFIVLILLFNSVFQPITILGSIPLSVGGVVVALMATGYAVSMPVIIGILMLMGIVTKNAIMLVDFAVERQKHGLAETEAIIDAGRKRARPIIMTTIAMVAGMYPAARGTGQGAEFMAPMAIAVIGGLLVSTVLSLVFIPSFYLMINRLNRAVAWLFGKLADPNASDEDEAHGEPPGPARPHLVPSSEPAGPRPKLLGPDGLPLAAE</sequence>
<protein>
    <submittedName>
        <fullName evidence="3">ABC transporter permease</fullName>
    </submittedName>
</protein>
<proteinExistence type="predicted"/>
<dbReference type="OrthoDB" id="9806532at2"/>
<dbReference type="GO" id="GO:0005886">
    <property type="term" value="C:plasma membrane"/>
    <property type="evidence" value="ECO:0007669"/>
    <property type="project" value="TreeGrafter"/>
</dbReference>
<gene>
    <name evidence="3" type="ORF">CJ014_25435</name>
</gene>
<feature type="transmembrane region" description="Helical" evidence="2">
    <location>
        <begin position="516"/>
        <end position="533"/>
    </location>
</feature>
<dbReference type="InterPro" id="IPR001036">
    <property type="entry name" value="Acrflvin-R"/>
</dbReference>
<dbReference type="SUPFAM" id="SSF82866">
    <property type="entry name" value="Multidrug efflux transporter AcrB transmembrane domain"/>
    <property type="match status" value="2"/>
</dbReference>
<dbReference type="EMBL" id="NQVN01000034">
    <property type="protein sequence ID" value="PIO96452.1"/>
    <property type="molecule type" value="Genomic_DNA"/>
</dbReference>
<dbReference type="Gene3D" id="3.30.70.1320">
    <property type="entry name" value="Multidrug efflux transporter AcrB pore domain like"/>
    <property type="match status" value="1"/>
</dbReference>
<dbReference type="SUPFAM" id="SSF82693">
    <property type="entry name" value="Multidrug efflux transporter AcrB pore domain, PN1, PN2, PC1 and PC2 subdomains"/>
    <property type="match status" value="3"/>
</dbReference>
<feature type="transmembrane region" description="Helical" evidence="2">
    <location>
        <begin position="335"/>
        <end position="353"/>
    </location>
</feature>
<feature type="transmembrane region" description="Helical" evidence="2">
    <location>
        <begin position="1049"/>
        <end position="1067"/>
    </location>
</feature>
<keyword evidence="2" id="KW-1133">Transmembrane helix</keyword>
<feature type="transmembrane region" description="Helical" evidence="2">
    <location>
        <begin position="1005"/>
        <end position="1028"/>
    </location>
</feature>
<dbReference type="PANTHER" id="PTHR32063:SF77">
    <property type="entry name" value="ACR FAMILY TRANSPORT PROTEIN"/>
    <property type="match status" value="1"/>
</dbReference>
<feature type="transmembrane region" description="Helical" evidence="2">
    <location>
        <begin position="950"/>
        <end position="970"/>
    </location>
</feature>
<keyword evidence="2" id="KW-0812">Transmembrane</keyword>
<dbReference type="GO" id="GO:0042910">
    <property type="term" value="F:xenobiotic transmembrane transporter activity"/>
    <property type="evidence" value="ECO:0007669"/>
    <property type="project" value="TreeGrafter"/>
</dbReference>
<dbReference type="InterPro" id="IPR027463">
    <property type="entry name" value="AcrB_DN_DC_subdom"/>
</dbReference>
<dbReference type="PRINTS" id="PR00702">
    <property type="entry name" value="ACRIFLAVINRP"/>
</dbReference>
<feature type="transmembrane region" description="Helical" evidence="2">
    <location>
        <begin position="463"/>
        <end position="481"/>
    </location>
</feature>
<dbReference type="AlphaFoldDB" id="A0A2G9WQ70"/>
<feature type="transmembrane region" description="Helical" evidence="2">
    <location>
        <begin position="389"/>
        <end position="411"/>
    </location>
</feature>
<feature type="transmembrane region" description="Helical" evidence="2">
    <location>
        <begin position="618"/>
        <end position="640"/>
    </location>
</feature>
<keyword evidence="2" id="KW-0472">Membrane</keyword>
<dbReference type="Gene3D" id="3.30.70.1440">
    <property type="entry name" value="Multidrug efflux transporter AcrB pore domain"/>
    <property type="match status" value="1"/>
</dbReference>
<feature type="transmembrane region" description="Helical" evidence="2">
    <location>
        <begin position="564"/>
        <end position="582"/>
    </location>
</feature>
<dbReference type="Gene3D" id="1.20.1640.10">
    <property type="entry name" value="Multidrug efflux transporter AcrB transmembrane domain"/>
    <property type="match status" value="4"/>
</dbReference>
<feature type="transmembrane region" description="Helical" evidence="2">
    <location>
        <begin position="431"/>
        <end position="451"/>
    </location>
</feature>
<dbReference type="SUPFAM" id="SSF82714">
    <property type="entry name" value="Multidrug efflux transporter AcrB TolC docking domain, DN and DC subdomains"/>
    <property type="match status" value="2"/>
</dbReference>
<accession>A0A2G9WQ70</accession>
<evidence type="ECO:0000313" key="3">
    <source>
        <dbReference type="EMBL" id="PIO96452.1"/>
    </source>
</evidence>
<dbReference type="PANTHER" id="PTHR32063">
    <property type="match status" value="1"/>
</dbReference>
<feature type="transmembrane region" description="Helical" evidence="2">
    <location>
        <begin position="360"/>
        <end position="377"/>
    </location>
</feature>
<reference evidence="3 4" key="1">
    <citation type="submission" date="2017-08" db="EMBL/GenBank/DDBJ databases">
        <title>Pleomorphomonas carboxidotrophicus sp. nov., a new mesophilic hydrogenogenic carboxidotroph.</title>
        <authorList>
            <person name="Esquivel-Elizondo S."/>
            <person name="Krajmalnik-Brown R."/>
            <person name="Maldonado J."/>
        </authorList>
    </citation>
    <scope>NUCLEOTIDE SEQUENCE [LARGE SCALE GENOMIC DNA]</scope>
    <source>
        <strain evidence="3 4">SVCO-16</strain>
    </source>
</reference>
<evidence type="ECO:0000256" key="2">
    <source>
        <dbReference type="SAM" id="Phobius"/>
    </source>
</evidence>
<feature type="transmembrane region" description="Helical" evidence="2">
    <location>
        <begin position="977"/>
        <end position="999"/>
    </location>
</feature>
<name>A0A2G9WQ70_9HYPH</name>
<dbReference type="Proteomes" id="UP000231070">
    <property type="component" value="Unassembled WGS sequence"/>
</dbReference>
<dbReference type="Pfam" id="PF00873">
    <property type="entry name" value="ACR_tran"/>
    <property type="match status" value="2"/>
</dbReference>
<dbReference type="Gene3D" id="3.30.2090.10">
    <property type="entry name" value="Multidrug efflux transporter AcrB TolC docking domain, DN and DC subdomains"/>
    <property type="match status" value="2"/>
</dbReference>